<protein>
    <recommendedName>
        <fullName evidence="9">PTS system EIIA component</fullName>
    </recommendedName>
</protein>
<dbReference type="InterPro" id="IPR007737">
    <property type="entry name" value="Mga_HTH"/>
</dbReference>
<dbReference type="RefSeq" id="WP_016361659.1">
    <property type="nucleotide sequence ID" value="NZ_KE161007.1"/>
</dbReference>
<evidence type="ECO:0000256" key="2">
    <source>
        <dbReference type="ARBA" id="ARBA00023015"/>
    </source>
</evidence>
<proteinExistence type="predicted"/>
<evidence type="ECO:0000259" key="6">
    <source>
        <dbReference type="PROSITE" id="PS51372"/>
    </source>
</evidence>
<name>S2KYK7_9FUSO</name>
<sequence length="593" mass="71043">MSLNRKDIKLLEKINNNIFPISSLAEKYNVSERNIRYSVENINFYLKKMKLPEVMIKKGNLEFSITDIELEKFVEALDMSMYVFSQEEREEYILINYLFRDNVKISEMEADLKVSRTTIKKDIKDLENYLAEFELYFHRDENKMDIAGKEKKLRHLKLLKMLDHIEIKNREITFIKKKYLSEKEEQKVIAEYVKGYDVKKIADVIDEIEEKLEAHFTNEFKNIIAIYFIATFERIKNGHIITQKNNSDFLRKLEEYKKIKEVLEKVIDKNQEYEMLHLTEYFLSGFYNDTFSENILILERFISKVLENLDMEMKTNLLKERELIDKLLKYLLPAIYRIKNNFYLNKSLDFNEINIEIFNKVKEIAEKNQHHLKEPLRDEEIFYVSKYIEEYLEQKKNKKISLKELLKLVQQNARDVDDDLLAEDIKEKFGMFIDDDREEETDYGLIRLLGRNRIYVSHERITFSEALETGLNILLKEKCIKEKSIYNLKDMVEKFGRYLFIDKRILFCYDKEKENCLKPGITLIISKQGIKVDEKEDADILFLLAARNKIEHLKVISELIKLIEKKKLLNEIIGLEKSDDIRNKIKILLKNEK</sequence>
<dbReference type="AlphaFoldDB" id="S2KYK7"/>
<dbReference type="Pfam" id="PF00874">
    <property type="entry name" value="PRD"/>
    <property type="match status" value="1"/>
</dbReference>
<dbReference type="InterPro" id="IPR016152">
    <property type="entry name" value="PTrfase/Anion_transptr"/>
</dbReference>
<dbReference type="InterPro" id="IPR011608">
    <property type="entry name" value="PRD"/>
</dbReference>
<dbReference type="EMBL" id="AGWJ02000002">
    <property type="protein sequence ID" value="EPC09167.1"/>
    <property type="molecule type" value="Genomic_DNA"/>
</dbReference>
<dbReference type="GO" id="GO:0006355">
    <property type="term" value="P:regulation of DNA-templated transcription"/>
    <property type="evidence" value="ECO:0007669"/>
    <property type="project" value="InterPro"/>
</dbReference>
<feature type="domain" description="PRD" evidence="6">
    <location>
        <begin position="289"/>
        <end position="398"/>
    </location>
</feature>
<dbReference type="InterPro" id="IPR050661">
    <property type="entry name" value="BglG_antiterminators"/>
</dbReference>
<dbReference type="InterPro" id="IPR036388">
    <property type="entry name" value="WH-like_DNA-bd_sf"/>
</dbReference>
<evidence type="ECO:0000256" key="4">
    <source>
        <dbReference type="ARBA" id="ARBA00023163"/>
    </source>
</evidence>
<dbReference type="PANTHER" id="PTHR30185:SF9">
    <property type="entry name" value="MANNITOL-SPECIFIC PHOSPHOTRANSFERASE ENZYME IIA COMPONENT"/>
    <property type="match status" value="1"/>
</dbReference>
<evidence type="ECO:0000259" key="5">
    <source>
        <dbReference type="PROSITE" id="PS51094"/>
    </source>
</evidence>
<keyword evidence="3" id="KW-0010">Activator</keyword>
<keyword evidence="8" id="KW-1185">Reference proteome</keyword>
<accession>S2KYK7</accession>
<dbReference type="Pfam" id="PF00359">
    <property type="entry name" value="PTS_EIIA_2"/>
    <property type="match status" value="1"/>
</dbReference>
<dbReference type="InterPro" id="IPR002178">
    <property type="entry name" value="PTS_EIIA_type-2_dom"/>
</dbReference>
<evidence type="ECO:0000313" key="7">
    <source>
        <dbReference type="EMBL" id="EPC09167.1"/>
    </source>
</evidence>
<dbReference type="SUPFAM" id="SSF63520">
    <property type="entry name" value="PTS-regulatory domain, PRD"/>
    <property type="match status" value="1"/>
</dbReference>
<dbReference type="PROSITE" id="PS51372">
    <property type="entry name" value="PRD_2"/>
    <property type="match status" value="1"/>
</dbReference>
<keyword evidence="2" id="KW-0805">Transcription regulation</keyword>
<dbReference type="Gene3D" id="1.10.10.10">
    <property type="entry name" value="Winged helix-like DNA-binding domain superfamily/Winged helix DNA-binding domain"/>
    <property type="match status" value="1"/>
</dbReference>
<evidence type="ECO:0008006" key="9">
    <source>
        <dbReference type="Google" id="ProtNLM"/>
    </source>
</evidence>
<dbReference type="Proteomes" id="UP000003233">
    <property type="component" value="Unassembled WGS sequence"/>
</dbReference>
<reference evidence="7 8" key="1">
    <citation type="submission" date="2012-07" db="EMBL/GenBank/DDBJ databases">
        <title>The Genome Sequence of Fusobacterium ulcerans 12_1B.</title>
        <authorList>
            <consortium name="The Broad Institute Genome Sequencing Platform"/>
            <person name="Earl A."/>
            <person name="Ward D."/>
            <person name="Feldgarden M."/>
            <person name="Gevers D."/>
            <person name="Strauss J."/>
            <person name="Ambrose C.E."/>
            <person name="Allen-Vercoe E."/>
            <person name="Walker B."/>
            <person name="Young S.K."/>
            <person name="Zeng Q."/>
            <person name="Gargeya S."/>
            <person name="Fitzgerald M."/>
            <person name="Haas B."/>
            <person name="Abouelleil A."/>
            <person name="Alvarado L."/>
            <person name="Arachchi H.M."/>
            <person name="Berlin A.M."/>
            <person name="Chapman S.B."/>
            <person name="Goldberg J."/>
            <person name="Griggs A."/>
            <person name="Gujja S."/>
            <person name="Hansen M."/>
            <person name="Howarth C."/>
            <person name="Imamovic A."/>
            <person name="Larimer J."/>
            <person name="McCowen C."/>
            <person name="Montmayeur A."/>
            <person name="Murphy C."/>
            <person name="Neiman D."/>
            <person name="Pearson M."/>
            <person name="Priest M."/>
            <person name="Roberts A."/>
            <person name="Saif S."/>
            <person name="Shea T."/>
            <person name="Sisk P."/>
            <person name="Sykes S."/>
            <person name="Wortman J."/>
            <person name="Nusbaum C."/>
            <person name="Birren B."/>
        </authorList>
    </citation>
    <scope>NUCLEOTIDE SEQUENCE [LARGE SCALE GENOMIC DNA]</scope>
    <source>
        <strain evidence="7 8">12_1B</strain>
    </source>
</reference>
<dbReference type="InterPro" id="IPR036634">
    <property type="entry name" value="PRD_sf"/>
</dbReference>
<keyword evidence="4" id="KW-0804">Transcription</keyword>
<evidence type="ECO:0000313" key="8">
    <source>
        <dbReference type="Proteomes" id="UP000003233"/>
    </source>
</evidence>
<dbReference type="PATRIC" id="fig|457404.5.peg.171"/>
<evidence type="ECO:0000256" key="1">
    <source>
        <dbReference type="ARBA" id="ARBA00022737"/>
    </source>
</evidence>
<keyword evidence="1" id="KW-0677">Repeat</keyword>
<gene>
    <name evidence="7" type="ORF">HMPREF0402_04081</name>
</gene>
<organism evidence="7 8">
    <name type="scientific">Fusobacterium ulcerans 12-1B</name>
    <dbReference type="NCBI Taxonomy" id="457404"/>
    <lineage>
        <taxon>Bacteria</taxon>
        <taxon>Fusobacteriati</taxon>
        <taxon>Fusobacteriota</taxon>
        <taxon>Fusobacteriia</taxon>
        <taxon>Fusobacteriales</taxon>
        <taxon>Fusobacteriaceae</taxon>
        <taxon>Fusobacterium</taxon>
    </lineage>
</organism>
<dbReference type="SUPFAM" id="SSF55804">
    <property type="entry name" value="Phoshotransferase/anion transport protein"/>
    <property type="match status" value="1"/>
</dbReference>
<comment type="caution">
    <text evidence="7">The sequence shown here is derived from an EMBL/GenBank/DDBJ whole genome shotgun (WGS) entry which is preliminary data.</text>
</comment>
<dbReference type="Gene3D" id="3.40.930.10">
    <property type="entry name" value="Mannitol-specific EII, Chain A"/>
    <property type="match status" value="1"/>
</dbReference>
<dbReference type="HOGENOM" id="CLU_032885_0_0_0"/>
<dbReference type="PROSITE" id="PS51094">
    <property type="entry name" value="PTS_EIIA_TYPE_2"/>
    <property type="match status" value="1"/>
</dbReference>
<dbReference type="PANTHER" id="PTHR30185">
    <property type="entry name" value="CRYPTIC BETA-GLUCOSIDE BGL OPERON ANTITERMINATOR"/>
    <property type="match status" value="1"/>
</dbReference>
<evidence type="ECO:0000256" key="3">
    <source>
        <dbReference type="ARBA" id="ARBA00023159"/>
    </source>
</evidence>
<feature type="domain" description="PTS EIIA type-2" evidence="5">
    <location>
        <begin position="447"/>
        <end position="592"/>
    </location>
</feature>
<dbReference type="Pfam" id="PF05043">
    <property type="entry name" value="Mga"/>
    <property type="match status" value="1"/>
</dbReference>